<comment type="subcellular location">
    <subcellularLocation>
        <location evidence="2">Mitochondrion inner membrane</location>
        <topology evidence="2">Multi-pass membrane protein</topology>
    </subcellularLocation>
</comment>
<evidence type="ECO:0000256" key="2">
    <source>
        <dbReference type="ARBA" id="ARBA00004448"/>
    </source>
</evidence>
<feature type="transmembrane region" description="Helical" evidence="19">
    <location>
        <begin position="324"/>
        <end position="341"/>
    </location>
</feature>
<feature type="transmembrane region" description="Helical" evidence="19">
    <location>
        <begin position="180"/>
        <end position="202"/>
    </location>
</feature>
<dbReference type="PROSITE" id="PS51003">
    <property type="entry name" value="CYTB_CTER"/>
    <property type="match status" value="1"/>
</dbReference>
<keyword evidence="7 19" id="KW-0679">Respiratory chain</keyword>
<comment type="function">
    <text evidence="1 19">Component of the ubiquinol-cytochrome c reductase complex (complex III or cytochrome b-c1 complex) that is part of the mitochondrial respiratory chain. The b-c1 complex mediates electron transfer from ubiquinol to cytochrome c. Contributes to the generation of a proton gradient across the mitochondrial membrane that is then used for ATP synthesis.</text>
</comment>
<dbReference type="InterPro" id="IPR005798">
    <property type="entry name" value="Cyt_b/b6_C"/>
</dbReference>
<reference evidence="22" key="2">
    <citation type="journal article" date="2020" name="Kun Chong Xue Bao">
        <title>Sequencing and analysis of the complete mitochondrial genome of Carpoglyphus lactis (Acari: Carpoglyphidae).</title>
        <authorList>
            <person name="Zhao Y.-N."/>
            <person name="Li C.-P."/>
        </authorList>
    </citation>
    <scope>NUCLEOTIDE SEQUENCE</scope>
</reference>
<dbReference type="AlphaFoldDB" id="A0A7D5AJ33"/>
<keyword evidence="6 18" id="KW-0349">Heme</keyword>
<dbReference type="GO" id="GO:0016491">
    <property type="term" value="F:oxidoreductase activity"/>
    <property type="evidence" value="ECO:0007669"/>
    <property type="project" value="UniProtKB-UniRule"/>
</dbReference>
<comment type="similarity">
    <text evidence="19">Belongs to the cytochrome b family.</text>
</comment>
<keyword evidence="8 19" id="KW-0812">Transmembrane</keyword>
<organism evidence="22">
    <name type="scientific">Carpoglyphus lactis</name>
    <name type="common">Dried fruit mite</name>
    <name type="synonym">Acarus lactis</name>
    <dbReference type="NCBI Taxonomy" id="223459"/>
    <lineage>
        <taxon>Eukaryota</taxon>
        <taxon>Metazoa</taxon>
        <taxon>Ecdysozoa</taxon>
        <taxon>Arthropoda</taxon>
        <taxon>Chelicerata</taxon>
        <taxon>Arachnida</taxon>
        <taxon>Acari</taxon>
        <taxon>Acariformes</taxon>
        <taxon>Sarcoptiformes</taxon>
        <taxon>Astigmata</taxon>
        <taxon>Hemisarcoptoidea</taxon>
        <taxon>Carpoglyphidae</taxon>
        <taxon>Carpoglyphus</taxon>
    </lineage>
</organism>
<dbReference type="GO" id="GO:0006122">
    <property type="term" value="P:mitochondrial electron transport, ubiquinol to cytochrome c"/>
    <property type="evidence" value="ECO:0007669"/>
    <property type="project" value="TreeGrafter"/>
</dbReference>
<reference evidence="22" key="1">
    <citation type="submission" date="2019-06" db="EMBL/GenBank/DDBJ databases">
        <authorList>
            <person name="Zhao Y."/>
            <person name="Li C."/>
        </authorList>
    </citation>
    <scope>NUCLEOTIDE SEQUENCE</scope>
</reference>
<protein>
    <recommendedName>
        <fullName evidence="4 19">Cytochrome b</fullName>
    </recommendedName>
</protein>
<feature type="transmembrane region" description="Helical" evidence="19">
    <location>
        <begin position="223"/>
        <end position="247"/>
    </location>
</feature>
<evidence type="ECO:0000256" key="4">
    <source>
        <dbReference type="ARBA" id="ARBA00013531"/>
    </source>
</evidence>
<evidence type="ECO:0000256" key="3">
    <source>
        <dbReference type="ARBA" id="ARBA00011649"/>
    </source>
</evidence>
<keyword evidence="11 19" id="KW-0249">Electron transport</keyword>
<keyword evidence="13 18" id="KW-0408">Iron</keyword>
<dbReference type="InterPro" id="IPR016174">
    <property type="entry name" value="Di-haem_cyt_TM"/>
</dbReference>
<dbReference type="Pfam" id="PF00032">
    <property type="entry name" value="Cytochrom_B_C"/>
    <property type="match status" value="1"/>
</dbReference>
<accession>A0A7D5AJ33</accession>
<keyword evidence="14" id="KW-0830">Ubiquinone</keyword>
<dbReference type="Gene3D" id="1.20.810.10">
    <property type="entry name" value="Cytochrome Bc1 Complex, Chain C"/>
    <property type="match status" value="1"/>
</dbReference>
<dbReference type="PANTHER" id="PTHR19271:SF16">
    <property type="entry name" value="CYTOCHROME B"/>
    <property type="match status" value="1"/>
</dbReference>
<dbReference type="RefSeq" id="YP_009862160.1">
    <property type="nucleotide sequence ID" value="NC_048990.1"/>
</dbReference>
<dbReference type="PANTHER" id="PTHR19271">
    <property type="entry name" value="CYTOCHROME B"/>
    <property type="match status" value="1"/>
</dbReference>
<comment type="cofactor">
    <cofactor evidence="18">
        <name>heme</name>
        <dbReference type="ChEBI" id="CHEBI:30413"/>
    </cofactor>
    <text evidence="18">Binds 2 heme groups non-covalently.</text>
</comment>
<keyword evidence="9 18" id="KW-0479">Metal-binding</keyword>
<sequence length="366" mass="41193">MKKYNLFMKDPVVMMMKSSLLNTPTPYSISFLWNMGFILGMTLVLQIVTGLVLSMNYVAHTSMAFDSVIHIMRDLDAGYIMRYLHMNGASLFFMAMFIHIGRGIYFNSPMKLPTVWVSGGVIFLLSMGTAFMGYVLPWGQMSFWGATVITTMISAIPYVGKDIMLWLWGNFSVSQPTLNRFLSFHFILPLVIMVVVMIHLVMLHKTGSSSPTGVNPDYDKMKFYPYFAVKDFTPLMVIFIVLAMLLAQEPNMLGDVENYNQASMASTPPHIQPEWYFLFAYAILRSIPSKLGGVVAMLASVLVIFTLLVKSPKLSKKFSPAKKVSFWVLVFVWLLLTWIGANPVEDPFISVGAGLTALYFSLFIVV</sequence>
<evidence type="ECO:0000256" key="19">
    <source>
        <dbReference type="RuleBase" id="RU362117"/>
    </source>
</evidence>
<feature type="domain" description="Cytochrome b/b6 N-terminal region profile" evidence="20">
    <location>
        <begin position="1"/>
        <end position="212"/>
    </location>
</feature>
<evidence type="ECO:0000256" key="12">
    <source>
        <dbReference type="ARBA" id="ARBA00022989"/>
    </source>
</evidence>
<keyword evidence="10" id="KW-0999">Mitochondrion inner membrane</keyword>
<gene>
    <name evidence="22" type="primary">CYTB</name>
</gene>
<dbReference type="CDD" id="cd00290">
    <property type="entry name" value="cytochrome_b_C"/>
    <property type="match status" value="1"/>
</dbReference>
<feature type="transmembrane region" description="Helical" evidence="19">
    <location>
        <begin position="115"/>
        <end position="136"/>
    </location>
</feature>
<evidence type="ECO:0000259" key="21">
    <source>
        <dbReference type="PROSITE" id="PS51003"/>
    </source>
</evidence>
<feature type="binding site" description="axial binding residue" evidence="18">
    <location>
        <position position="199"/>
    </location>
    <ligand>
        <name>heme b</name>
        <dbReference type="ChEBI" id="CHEBI:60344"/>
        <label>b566</label>
    </ligand>
    <ligandPart>
        <name>Fe</name>
        <dbReference type="ChEBI" id="CHEBI:18248"/>
    </ligandPart>
</feature>
<evidence type="ECO:0000256" key="17">
    <source>
        <dbReference type="PIRSR" id="PIRSR038885-1"/>
    </source>
</evidence>
<keyword evidence="12 19" id="KW-1133">Transmembrane helix</keyword>
<dbReference type="GO" id="GO:0046872">
    <property type="term" value="F:metal ion binding"/>
    <property type="evidence" value="ECO:0007669"/>
    <property type="project" value="UniProtKB-UniRule"/>
</dbReference>
<evidence type="ECO:0000256" key="16">
    <source>
        <dbReference type="ARBA" id="ARBA00023136"/>
    </source>
</evidence>
<dbReference type="InterPro" id="IPR030689">
    <property type="entry name" value="Cytochrome_b"/>
</dbReference>
<dbReference type="GO" id="GO:0008121">
    <property type="term" value="F:quinol-cytochrome-c reductase activity"/>
    <property type="evidence" value="ECO:0007669"/>
    <property type="project" value="InterPro"/>
</dbReference>
<dbReference type="GO" id="GO:0005743">
    <property type="term" value="C:mitochondrial inner membrane"/>
    <property type="evidence" value="ECO:0007669"/>
    <property type="project" value="UniProtKB-SubCell"/>
</dbReference>
<feature type="binding site" evidence="17">
    <location>
        <position position="204"/>
    </location>
    <ligand>
        <name>a ubiquinone</name>
        <dbReference type="ChEBI" id="CHEBI:16389"/>
    </ligand>
</feature>
<comment type="cofactor">
    <cofactor evidence="19">
        <name>heme b</name>
        <dbReference type="ChEBI" id="CHEBI:60344"/>
    </cofactor>
    <text evidence="19">Binds 2 heme groups non-covalently.</text>
</comment>
<feature type="transmembrane region" description="Helical" evidence="19">
    <location>
        <begin position="80"/>
        <end position="100"/>
    </location>
</feature>
<evidence type="ECO:0000256" key="7">
    <source>
        <dbReference type="ARBA" id="ARBA00022660"/>
    </source>
</evidence>
<dbReference type="EMBL" id="MN073839">
    <property type="protein sequence ID" value="QKV10195.1"/>
    <property type="molecule type" value="Genomic_DNA"/>
</dbReference>
<feature type="binding site" description="axial binding residue" evidence="18">
    <location>
        <position position="85"/>
    </location>
    <ligand>
        <name>heme b</name>
        <dbReference type="ChEBI" id="CHEBI:60344"/>
        <label>b562</label>
    </ligand>
    <ligandPart>
        <name>Fe</name>
        <dbReference type="ChEBI" id="CHEBI:18248"/>
    </ligandPart>
</feature>
<keyword evidence="5 19" id="KW-0813">Transport</keyword>
<evidence type="ECO:0000313" key="22">
    <source>
        <dbReference type="EMBL" id="QKV10195.1"/>
    </source>
</evidence>
<evidence type="ECO:0000256" key="10">
    <source>
        <dbReference type="ARBA" id="ARBA00022792"/>
    </source>
</evidence>
<feature type="transmembrane region" description="Helical" evidence="19">
    <location>
        <begin position="31"/>
        <end position="59"/>
    </location>
</feature>
<dbReference type="CTD" id="4519"/>
<dbReference type="InterPro" id="IPR036150">
    <property type="entry name" value="Cyt_b/b6_C_sf"/>
</dbReference>
<keyword evidence="15 19" id="KW-0496">Mitochondrion</keyword>
<dbReference type="InterPro" id="IPR048260">
    <property type="entry name" value="Cytochrome_b_C_euk/bac"/>
</dbReference>
<name>A0A7D5AJ33_CARLC</name>
<keyword evidence="16 19" id="KW-0472">Membrane</keyword>
<proteinExistence type="inferred from homology"/>
<evidence type="ECO:0000256" key="18">
    <source>
        <dbReference type="PIRSR" id="PIRSR038885-2"/>
    </source>
</evidence>
<dbReference type="PROSITE" id="PS51002">
    <property type="entry name" value="CYTB_NTER"/>
    <property type="match status" value="1"/>
</dbReference>
<dbReference type="CDD" id="cd00284">
    <property type="entry name" value="Cytochrome_b_N"/>
    <property type="match status" value="1"/>
</dbReference>
<dbReference type="InterPro" id="IPR048259">
    <property type="entry name" value="Cytochrome_b_N_euk/bac"/>
</dbReference>
<dbReference type="SUPFAM" id="SSF81648">
    <property type="entry name" value="a domain/subunit of cytochrome bc1 complex (Ubiquinol-cytochrome c reductase)"/>
    <property type="match status" value="1"/>
</dbReference>
<feature type="binding site" description="axial binding residue" evidence="18">
    <location>
        <position position="99"/>
    </location>
    <ligand>
        <name>heme b</name>
        <dbReference type="ChEBI" id="CHEBI:60344"/>
        <label>b566</label>
    </ligand>
    <ligandPart>
        <name>Fe</name>
        <dbReference type="ChEBI" id="CHEBI:18248"/>
    </ligandPart>
</feature>
<dbReference type="SUPFAM" id="SSF81342">
    <property type="entry name" value="Transmembrane di-heme cytochromes"/>
    <property type="match status" value="1"/>
</dbReference>
<dbReference type="GO" id="GO:0045275">
    <property type="term" value="C:respiratory chain complex III"/>
    <property type="evidence" value="ECO:0007669"/>
    <property type="project" value="InterPro"/>
</dbReference>
<feature type="transmembrane region" description="Helical" evidence="19">
    <location>
        <begin position="291"/>
        <end position="312"/>
    </location>
</feature>
<evidence type="ECO:0000256" key="13">
    <source>
        <dbReference type="ARBA" id="ARBA00023004"/>
    </source>
</evidence>
<evidence type="ECO:0000256" key="14">
    <source>
        <dbReference type="ARBA" id="ARBA00023075"/>
    </source>
</evidence>
<evidence type="ECO:0000256" key="9">
    <source>
        <dbReference type="ARBA" id="ARBA00022723"/>
    </source>
</evidence>
<evidence type="ECO:0000256" key="1">
    <source>
        <dbReference type="ARBA" id="ARBA00002566"/>
    </source>
</evidence>
<dbReference type="GeneID" id="55749912"/>
<feature type="transmembrane region" description="Helical" evidence="19">
    <location>
        <begin position="143"/>
        <end position="160"/>
    </location>
</feature>
<evidence type="ECO:0000256" key="6">
    <source>
        <dbReference type="ARBA" id="ARBA00022617"/>
    </source>
</evidence>
<geneLocation type="mitochondrion" evidence="22"/>
<feature type="domain" description="Cytochrome b/b6 C-terminal region profile" evidence="21">
    <location>
        <begin position="213"/>
        <end position="366"/>
    </location>
</feature>
<evidence type="ECO:0000256" key="15">
    <source>
        <dbReference type="ARBA" id="ARBA00023128"/>
    </source>
</evidence>
<evidence type="ECO:0000256" key="11">
    <source>
        <dbReference type="ARBA" id="ARBA00022982"/>
    </source>
</evidence>
<comment type="subunit">
    <text evidence="3">The main subunits of complex b-c1 are: cytochrome b, cytochrome c1 and the Rieske protein.</text>
</comment>
<dbReference type="Pfam" id="PF00033">
    <property type="entry name" value="Cytochrome_B"/>
    <property type="match status" value="1"/>
</dbReference>
<dbReference type="InterPro" id="IPR027387">
    <property type="entry name" value="Cytb/b6-like_sf"/>
</dbReference>
<dbReference type="PIRSF" id="PIRSF038885">
    <property type="entry name" value="COB"/>
    <property type="match status" value="1"/>
</dbReference>
<evidence type="ECO:0000256" key="5">
    <source>
        <dbReference type="ARBA" id="ARBA00022448"/>
    </source>
</evidence>
<evidence type="ECO:0000259" key="20">
    <source>
        <dbReference type="PROSITE" id="PS51002"/>
    </source>
</evidence>
<dbReference type="InterPro" id="IPR005797">
    <property type="entry name" value="Cyt_b/b6_N"/>
</dbReference>
<feature type="transmembrane region" description="Helical" evidence="19">
    <location>
        <begin position="347"/>
        <end position="365"/>
    </location>
</feature>
<feature type="binding site" description="axial binding residue" evidence="18">
    <location>
        <position position="185"/>
    </location>
    <ligand>
        <name>heme b</name>
        <dbReference type="ChEBI" id="CHEBI:60344"/>
        <label>b562</label>
    </ligand>
    <ligandPart>
        <name>Fe</name>
        <dbReference type="ChEBI" id="CHEBI:18248"/>
    </ligandPart>
</feature>
<evidence type="ECO:0000256" key="8">
    <source>
        <dbReference type="ARBA" id="ARBA00022692"/>
    </source>
</evidence>